<dbReference type="SUPFAM" id="SSF81383">
    <property type="entry name" value="F-box domain"/>
    <property type="match status" value="1"/>
</dbReference>
<accession>A0AAW1W713</accession>
<evidence type="ECO:0000259" key="1">
    <source>
        <dbReference type="Pfam" id="PF00646"/>
    </source>
</evidence>
<dbReference type="Proteomes" id="UP001457282">
    <property type="component" value="Unassembled WGS sequence"/>
</dbReference>
<comment type="caution">
    <text evidence="2">The sequence shown here is derived from an EMBL/GenBank/DDBJ whole genome shotgun (WGS) entry which is preliminary data.</text>
</comment>
<dbReference type="EMBL" id="JBEDUW010000006">
    <property type="protein sequence ID" value="KAK9920217.1"/>
    <property type="molecule type" value="Genomic_DNA"/>
</dbReference>
<dbReference type="Gene3D" id="1.20.1280.50">
    <property type="match status" value="1"/>
</dbReference>
<dbReference type="Pfam" id="PF00646">
    <property type="entry name" value="F-box"/>
    <property type="match status" value="1"/>
</dbReference>
<keyword evidence="3" id="KW-1185">Reference proteome</keyword>
<organism evidence="2 3">
    <name type="scientific">Rubus argutus</name>
    <name type="common">Southern blackberry</name>
    <dbReference type="NCBI Taxonomy" id="59490"/>
    <lineage>
        <taxon>Eukaryota</taxon>
        <taxon>Viridiplantae</taxon>
        <taxon>Streptophyta</taxon>
        <taxon>Embryophyta</taxon>
        <taxon>Tracheophyta</taxon>
        <taxon>Spermatophyta</taxon>
        <taxon>Magnoliopsida</taxon>
        <taxon>eudicotyledons</taxon>
        <taxon>Gunneridae</taxon>
        <taxon>Pentapetalae</taxon>
        <taxon>rosids</taxon>
        <taxon>fabids</taxon>
        <taxon>Rosales</taxon>
        <taxon>Rosaceae</taxon>
        <taxon>Rosoideae</taxon>
        <taxon>Rosoideae incertae sedis</taxon>
        <taxon>Rubus</taxon>
    </lineage>
</organism>
<gene>
    <name evidence="2" type="ORF">M0R45_028775</name>
</gene>
<dbReference type="PANTHER" id="PTHR38926:SF5">
    <property type="entry name" value="F-BOX AND LEUCINE-RICH REPEAT PROTEIN 6"/>
    <property type="match status" value="1"/>
</dbReference>
<dbReference type="InterPro" id="IPR036047">
    <property type="entry name" value="F-box-like_dom_sf"/>
</dbReference>
<name>A0AAW1W713_RUBAR</name>
<dbReference type="AlphaFoldDB" id="A0AAW1W713"/>
<dbReference type="InterPro" id="IPR001810">
    <property type="entry name" value="F-box_dom"/>
</dbReference>
<sequence>MLRPEKKMKPSSPPRIDGLISNLDDAGNQFLGRRWEELDEDCLANVFAKVGMESLILALPFVCKSWYATTLNPLCWKFLSFPEFEPYPLFTTIEAIDVRTQRFGPFYDKFVEEYGIDRARFSITGFIKLVVNRTNGKAIYLKLPGFCTEEALRFVSYACPALRVLFLYDDLVIFKHSQIVSELIGNWKFLEHLTLGGNFGEIVKQYRRSGDHLSKNFEALLSCSSYGSPIGNKNLLEILVQIGVHCKHLRSLHIFDALIGEVEASTVVKMLPHLEHLSLARSRVERDALVTLLRGCEKLCCFNLGYCEGFDECDEELLKLASHISEFRCKGSPNDFTRLNVLRRIILTMGLRNQIWRKGKILLAKILEVDH</sequence>
<protein>
    <recommendedName>
        <fullName evidence="1">F-box domain-containing protein</fullName>
    </recommendedName>
</protein>
<dbReference type="InterPro" id="IPR032675">
    <property type="entry name" value="LRR_dom_sf"/>
</dbReference>
<evidence type="ECO:0000313" key="3">
    <source>
        <dbReference type="Proteomes" id="UP001457282"/>
    </source>
</evidence>
<proteinExistence type="predicted"/>
<reference evidence="2 3" key="1">
    <citation type="journal article" date="2023" name="G3 (Bethesda)">
        <title>A chromosome-length genome assembly and annotation of blackberry (Rubus argutus, cv. 'Hillquist').</title>
        <authorList>
            <person name="Bruna T."/>
            <person name="Aryal R."/>
            <person name="Dudchenko O."/>
            <person name="Sargent D.J."/>
            <person name="Mead D."/>
            <person name="Buti M."/>
            <person name="Cavallini A."/>
            <person name="Hytonen T."/>
            <person name="Andres J."/>
            <person name="Pham M."/>
            <person name="Weisz D."/>
            <person name="Mascagni F."/>
            <person name="Usai G."/>
            <person name="Natali L."/>
            <person name="Bassil N."/>
            <person name="Fernandez G.E."/>
            <person name="Lomsadze A."/>
            <person name="Armour M."/>
            <person name="Olukolu B."/>
            <person name="Poorten T."/>
            <person name="Britton C."/>
            <person name="Davik J."/>
            <person name="Ashrafi H."/>
            <person name="Aiden E.L."/>
            <person name="Borodovsky M."/>
            <person name="Worthington M."/>
        </authorList>
    </citation>
    <scope>NUCLEOTIDE SEQUENCE [LARGE SCALE GENOMIC DNA]</scope>
    <source>
        <strain evidence="2">PI 553951</strain>
    </source>
</reference>
<dbReference type="PANTHER" id="PTHR38926">
    <property type="entry name" value="F-BOX DOMAIN CONTAINING PROTEIN, EXPRESSED"/>
    <property type="match status" value="1"/>
</dbReference>
<feature type="domain" description="F-box" evidence="1">
    <location>
        <begin position="35"/>
        <end position="77"/>
    </location>
</feature>
<evidence type="ECO:0000313" key="2">
    <source>
        <dbReference type="EMBL" id="KAK9920217.1"/>
    </source>
</evidence>
<dbReference type="SUPFAM" id="SSF52047">
    <property type="entry name" value="RNI-like"/>
    <property type="match status" value="1"/>
</dbReference>
<dbReference type="Gene3D" id="3.80.10.10">
    <property type="entry name" value="Ribonuclease Inhibitor"/>
    <property type="match status" value="1"/>
</dbReference>